<dbReference type="PROSITE" id="PS50181">
    <property type="entry name" value="FBOX"/>
    <property type="match status" value="1"/>
</dbReference>
<dbReference type="RefSeq" id="XP_012572616.1">
    <property type="nucleotide sequence ID" value="XM_012717162.2"/>
</dbReference>
<accession>A0A1S3ECE5</accession>
<dbReference type="InterPro" id="IPR053781">
    <property type="entry name" value="F-box_AtFBL13-like"/>
</dbReference>
<protein>
    <submittedName>
        <fullName evidence="3 4">F-box/LRR-repeat protein At3g26922-like</fullName>
    </submittedName>
</protein>
<sequence length="463" mass="52644">MVGTISSTNKIQRHNVGDMKDMISDLPEGVLLYILSLLPIKDAVRTSILATKWRNLWTCLSTFDFKTVCSRYESNNRYPNSANFLLDLVERLLHQSTSIQSLCVQIFGMAIDAQKINYLLYFASKHKIQCLTLSLVDRNDKLVALPNFSAFESLNELYLGLNSTLYVPTGTCFPRLKTLAVSNVTFADEKSAQRLFSVCPVLQELTLYNCYWKNIKLISITNSTLRKLTIDFDAKCLGYHFDDCTVKIDAVNLLSLKCTCNPTIEFIPVNLTSIVDAWIYLGCHNPEGELYAANCAIKLLSGLSSVKSLKLSQDTLECLYHAKATIHHLPSFDNLTHLYVHSGNSDGTNKVVMDIIRKTPKLEFLQIPAVVLNCLNDGDLFLNSVPWCFKISLNILCILNFRGDEYEIQFVRFFLNNATFLREIQLFCSRYLLADSKKAEDVRKKLQHDSQGNCVFKFYFQLL</sequence>
<dbReference type="InterPro" id="IPR050232">
    <property type="entry name" value="FBL13/AtMIF1-like"/>
</dbReference>
<dbReference type="Pfam" id="PF08387">
    <property type="entry name" value="FBD"/>
    <property type="match status" value="1"/>
</dbReference>
<gene>
    <name evidence="3 4 5" type="primary">LOC101495360</name>
</gene>
<evidence type="ECO:0000313" key="4">
    <source>
        <dbReference type="RefSeq" id="XP_012572616.1"/>
    </source>
</evidence>
<reference evidence="3 4" key="2">
    <citation type="submission" date="2025-04" db="UniProtKB">
        <authorList>
            <consortium name="RefSeq"/>
        </authorList>
    </citation>
    <scope>IDENTIFICATION</scope>
    <source>
        <tissue evidence="3 4">Etiolated seedlings</tissue>
    </source>
</reference>
<dbReference type="Gene3D" id="1.20.1280.50">
    <property type="match status" value="1"/>
</dbReference>
<dbReference type="SUPFAM" id="SSF81383">
    <property type="entry name" value="F-box domain"/>
    <property type="match status" value="1"/>
</dbReference>
<dbReference type="RefSeq" id="XP_027191323.1">
    <property type="nucleotide sequence ID" value="XM_027335522.1"/>
</dbReference>
<dbReference type="InterPro" id="IPR001810">
    <property type="entry name" value="F-box_dom"/>
</dbReference>
<dbReference type="InterPro" id="IPR055411">
    <property type="entry name" value="LRR_FXL15/At3g58940/PEG3-like"/>
</dbReference>
<proteinExistence type="predicted"/>
<dbReference type="Pfam" id="PF00646">
    <property type="entry name" value="F-box"/>
    <property type="match status" value="1"/>
</dbReference>
<dbReference type="KEGG" id="cam:101495360"/>
<dbReference type="AlphaFoldDB" id="A0A1S3ECE5"/>
<dbReference type="PANTHER" id="PTHR31900:SF32">
    <property type="entry name" value="F-BOX_RNI_FBD-LIKE DOMAIN PROTEIN"/>
    <property type="match status" value="1"/>
</dbReference>
<dbReference type="Gene3D" id="3.80.10.10">
    <property type="entry name" value="Ribonuclease Inhibitor"/>
    <property type="match status" value="1"/>
</dbReference>
<dbReference type="GeneID" id="101495360"/>
<dbReference type="PANTHER" id="PTHR31900">
    <property type="entry name" value="F-BOX/RNI SUPERFAMILY PROTEIN-RELATED"/>
    <property type="match status" value="1"/>
</dbReference>
<dbReference type="RefSeq" id="XP_004505455.1">
    <property type="nucleotide sequence ID" value="XM_004505398.3"/>
</dbReference>
<name>A0A1S3ECE5_CICAR</name>
<dbReference type="SUPFAM" id="SSF52058">
    <property type="entry name" value="L domain-like"/>
    <property type="match status" value="1"/>
</dbReference>
<dbReference type="InterPro" id="IPR006566">
    <property type="entry name" value="FBD"/>
</dbReference>
<dbReference type="Proteomes" id="UP000087171">
    <property type="component" value="Chromosome Ca6"/>
</dbReference>
<reference evidence="2" key="1">
    <citation type="journal article" date="2013" name="Nat. Biotechnol.">
        <title>Draft genome sequence of chickpea (Cicer arietinum) provides a resource for trait improvement.</title>
        <authorList>
            <person name="Varshney R.K."/>
            <person name="Song C."/>
            <person name="Saxena R.K."/>
            <person name="Azam S."/>
            <person name="Yu S."/>
            <person name="Sharpe A.G."/>
            <person name="Cannon S."/>
            <person name="Baek J."/>
            <person name="Rosen B.D."/>
            <person name="Tar'an B."/>
            <person name="Millan T."/>
            <person name="Zhang X."/>
            <person name="Ramsay L.D."/>
            <person name="Iwata A."/>
            <person name="Wang Y."/>
            <person name="Nelson W."/>
            <person name="Farmer A.D."/>
            <person name="Gaur P.M."/>
            <person name="Soderlund C."/>
            <person name="Penmetsa R.V."/>
            <person name="Xu C."/>
            <person name="Bharti A.K."/>
            <person name="He W."/>
            <person name="Winter P."/>
            <person name="Zhao S."/>
            <person name="Hane J.K."/>
            <person name="Carrasquilla-Garcia N."/>
            <person name="Condie J.A."/>
            <person name="Upadhyaya H.D."/>
            <person name="Luo M.C."/>
            <person name="Thudi M."/>
            <person name="Gowda C.L."/>
            <person name="Singh N.P."/>
            <person name="Lichtenzveig J."/>
            <person name="Gali K.K."/>
            <person name="Rubio J."/>
            <person name="Nadarajan N."/>
            <person name="Dolezel J."/>
            <person name="Bansal K.C."/>
            <person name="Xu X."/>
            <person name="Edwards D."/>
            <person name="Zhang G."/>
            <person name="Kahl G."/>
            <person name="Gil J."/>
            <person name="Singh K.B."/>
            <person name="Datta S.K."/>
            <person name="Jackson S.A."/>
            <person name="Wang J."/>
            <person name="Cook D.R."/>
        </authorList>
    </citation>
    <scope>NUCLEOTIDE SEQUENCE [LARGE SCALE GENOMIC DNA]</scope>
    <source>
        <strain evidence="2">cv. CDC Frontier</strain>
    </source>
</reference>
<evidence type="ECO:0000313" key="2">
    <source>
        <dbReference type="Proteomes" id="UP000087171"/>
    </source>
</evidence>
<dbReference type="OrthoDB" id="1412916at2759"/>
<dbReference type="Pfam" id="PF24758">
    <property type="entry name" value="LRR_At5g56370"/>
    <property type="match status" value="1"/>
</dbReference>
<dbReference type="CDD" id="cd22160">
    <property type="entry name" value="F-box_AtFBL13-like"/>
    <property type="match status" value="1"/>
</dbReference>
<dbReference type="eggNOG" id="ENOG502RYTW">
    <property type="taxonomic scope" value="Eukaryota"/>
</dbReference>
<evidence type="ECO:0000313" key="5">
    <source>
        <dbReference type="RefSeq" id="XP_027191323.1"/>
    </source>
</evidence>
<evidence type="ECO:0000313" key="3">
    <source>
        <dbReference type="RefSeq" id="XP_004505455.1"/>
    </source>
</evidence>
<dbReference type="InterPro" id="IPR036047">
    <property type="entry name" value="F-box-like_dom_sf"/>
</dbReference>
<evidence type="ECO:0000259" key="1">
    <source>
        <dbReference type="PROSITE" id="PS50181"/>
    </source>
</evidence>
<dbReference type="InterPro" id="IPR032675">
    <property type="entry name" value="LRR_dom_sf"/>
</dbReference>
<keyword evidence="2" id="KW-1185">Reference proteome</keyword>
<feature type="domain" description="F-box" evidence="1">
    <location>
        <begin position="20"/>
        <end position="68"/>
    </location>
</feature>
<organism evidence="2 4">
    <name type="scientific">Cicer arietinum</name>
    <name type="common">Chickpea</name>
    <name type="synonym">Garbanzo</name>
    <dbReference type="NCBI Taxonomy" id="3827"/>
    <lineage>
        <taxon>Eukaryota</taxon>
        <taxon>Viridiplantae</taxon>
        <taxon>Streptophyta</taxon>
        <taxon>Embryophyta</taxon>
        <taxon>Tracheophyta</taxon>
        <taxon>Spermatophyta</taxon>
        <taxon>Magnoliopsida</taxon>
        <taxon>eudicotyledons</taxon>
        <taxon>Gunneridae</taxon>
        <taxon>Pentapetalae</taxon>
        <taxon>rosids</taxon>
        <taxon>fabids</taxon>
        <taxon>Fabales</taxon>
        <taxon>Fabaceae</taxon>
        <taxon>Papilionoideae</taxon>
        <taxon>50 kb inversion clade</taxon>
        <taxon>NPAAA clade</taxon>
        <taxon>Hologalegina</taxon>
        <taxon>IRL clade</taxon>
        <taxon>Cicereae</taxon>
        <taxon>Cicer</taxon>
    </lineage>
</organism>
<dbReference type="PaxDb" id="3827-XP_004505454.1"/>